<dbReference type="Gene3D" id="1.20.1250.20">
    <property type="entry name" value="MFS general substrate transporter like domains"/>
    <property type="match status" value="1"/>
</dbReference>
<keyword evidence="6 7" id="KW-0472">Membrane</keyword>
<evidence type="ECO:0000256" key="3">
    <source>
        <dbReference type="ARBA" id="ARBA00022475"/>
    </source>
</evidence>
<dbReference type="PANTHER" id="PTHR23501">
    <property type="entry name" value="MAJOR FACILITATOR SUPERFAMILY"/>
    <property type="match status" value="1"/>
</dbReference>
<dbReference type="FunFam" id="1.20.1720.10:FF:000004">
    <property type="entry name" value="EmrB/QacA family drug resistance transporter"/>
    <property type="match status" value="1"/>
</dbReference>
<gene>
    <name evidence="9" type="ORF">CF651_24255</name>
</gene>
<dbReference type="RefSeq" id="WP_094017469.1">
    <property type="nucleotide sequence ID" value="NZ_NMQW01000039.1"/>
</dbReference>
<accession>A0A229UK08</accession>
<dbReference type="Pfam" id="PF07690">
    <property type="entry name" value="MFS_1"/>
    <property type="match status" value="1"/>
</dbReference>
<dbReference type="CDD" id="cd17502">
    <property type="entry name" value="MFS_Azr1_MDR_like"/>
    <property type="match status" value="1"/>
</dbReference>
<reference evidence="9 10" key="1">
    <citation type="submission" date="2017-07" db="EMBL/GenBank/DDBJ databases">
        <title>Genome sequencing and assembly of Paenibacillus rigui.</title>
        <authorList>
            <person name="Mayilraj S."/>
        </authorList>
    </citation>
    <scope>NUCLEOTIDE SEQUENCE [LARGE SCALE GENOMIC DNA]</scope>
    <source>
        <strain evidence="9 10">JCM 16352</strain>
    </source>
</reference>
<feature type="transmembrane region" description="Helical" evidence="7">
    <location>
        <begin position="44"/>
        <end position="63"/>
    </location>
</feature>
<feature type="transmembrane region" description="Helical" evidence="7">
    <location>
        <begin position="100"/>
        <end position="121"/>
    </location>
</feature>
<feature type="transmembrane region" description="Helical" evidence="7">
    <location>
        <begin position="75"/>
        <end position="94"/>
    </location>
</feature>
<comment type="caution">
    <text evidence="9">The sequence shown here is derived from an EMBL/GenBank/DDBJ whole genome shotgun (WGS) entry which is preliminary data.</text>
</comment>
<evidence type="ECO:0000313" key="10">
    <source>
        <dbReference type="Proteomes" id="UP000215509"/>
    </source>
</evidence>
<sequence>MTKQTNRRNVAISLFIATFLAAIEGTIVSTAMPGITEDLGGIQLYSWVISVYLLTTVISTPIYGKLSDLFGRKPVYIAGTIIFLLGSTLSGVAHSMTELVWYRAVQGLGAGSLITLPYAIIGDLFPFEMRAKIQGWTSSVWGIAGIVGPLAGGLLVDYVSWRWIFFMNLPFAAVSLTLLWIYLHETPQKKKPHIDYPGIVTFSVGMFCFLYATTLFNNHNGGTIAWGSVTPLLAVAVVLFILFFRIELRSPEPMIPLKLFRIRTLSLVNSNGFLLAVIQVVVVFYLPLWVQGVMGSSATYSGIAMLPMMITWPAASIMAGQLVAKLGVRRLIIAAVALLFIASAGLTLMDEHTSTAFLMVLIGILGAGFGLSFTSFTITAQSAVGRDMRGAAIASHNLIRTLGQTIGIAVFGMIVNTGSSQEINSGLLAASLHVVYWVITVIAVAAFVLSLLLPKQGVEAQGQAKPTT</sequence>
<dbReference type="Gene3D" id="1.20.1720.10">
    <property type="entry name" value="Multidrug resistance protein D"/>
    <property type="match status" value="1"/>
</dbReference>
<keyword evidence="3" id="KW-1003">Cell membrane</keyword>
<dbReference type="AlphaFoldDB" id="A0A229UK08"/>
<dbReference type="EMBL" id="NMQW01000039">
    <property type="protein sequence ID" value="OXM83711.1"/>
    <property type="molecule type" value="Genomic_DNA"/>
</dbReference>
<feature type="transmembrane region" description="Helical" evidence="7">
    <location>
        <begin position="355"/>
        <end position="376"/>
    </location>
</feature>
<evidence type="ECO:0000259" key="8">
    <source>
        <dbReference type="PROSITE" id="PS50850"/>
    </source>
</evidence>
<organism evidence="9 10">
    <name type="scientific">Paenibacillus rigui</name>
    <dbReference type="NCBI Taxonomy" id="554312"/>
    <lineage>
        <taxon>Bacteria</taxon>
        <taxon>Bacillati</taxon>
        <taxon>Bacillota</taxon>
        <taxon>Bacilli</taxon>
        <taxon>Bacillales</taxon>
        <taxon>Paenibacillaceae</taxon>
        <taxon>Paenibacillus</taxon>
    </lineage>
</organism>
<keyword evidence="10" id="KW-1185">Reference proteome</keyword>
<protein>
    <submittedName>
        <fullName evidence="9">MFS transporter</fullName>
    </submittedName>
</protein>
<dbReference type="SUPFAM" id="SSF103473">
    <property type="entry name" value="MFS general substrate transporter"/>
    <property type="match status" value="1"/>
</dbReference>
<comment type="subcellular location">
    <subcellularLocation>
        <location evidence="1">Cell membrane</location>
        <topology evidence="1">Multi-pass membrane protein</topology>
    </subcellularLocation>
</comment>
<evidence type="ECO:0000256" key="6">
    <source>
        <dbReference type="ARBA" id="ARBA00023136"/>
    </source>
</evidence>
<keyword evidence="2" id="KW-0813">Transport</keyword>
<feature type="transmembrane region" description="Helical" evidence="7">
    <location>
        <begin position="265"/>
        <end position="286"/>
    </location>
</feature>
<evidence type="ECO:0000256" key="4">
    <source>
        <dbReference type="ARBA" id="ARBA00022692"/>
    </source>
</evidence>
<feature type="transmembrane region" description="Helical" evidence="7">
    <location>
        <begin position="161"/>
        <end position="182"/>
    </location>
</feature>
<dbReference type="PROSITE" id="PS50850">
    <property type="entry name" value="MFS"/>
    <property type="match status" value="1"/>
</dbReference>
<feature type="transmembrane region" description="Helical" evidence="7">
    <location>
        <begin position="194"/>
        <end position="212"/>
    </location>
</feature>
<feature type="transmembrane region" description="Helical" evidence="7">
    <location>
        <begin position="224"/>
        <end position="244"/>
    </location>
</feature>
<feature type="transmembrane region" description="Helical" evidence="7">
    <location>
        <begin position="298"/>
        <end position="319"/>
    </location>
</feature>
<evidence type="ECO:0000256" key="1">
    <source>
        <dbReference type="ARBA" id="ARBA00004651"/>
    </source>
</evidence>
<dbReference type="GO" id="GO:0005886">
    <property type="term" value="C:plasma membrane"/>
    <property type="evidence" value="ECO:0007669"/>
    <property type="project" value="UniProtKB-SubCell"/>
</dbReference>
<feature type="transmembrane region" description="Helical" evidence="7">
    <location>
        <begin position="133"/>
        <end position="155"/>
    </location>
</feature>
<evidence type="ECO:0000313" key="9">
    <source>
        <dbReference type="EMBL" id="OXM83711.1"/>
    </source>
</evidence>
<name>A0A229UK08_9BACL</name>
<keyword evidence="4 7" id="KW-0812">Transmembrane</keyword>
<evidence type="ECO:0000256" key="2">
    <source>
        <dbReference type="ARBA" id="ARBA00022448"/>
    </source>
</evidence>
<keyword evidence="5 7" id="KW-1133">Transmembrane helix</keyword>
<proteinExistence type="predicted"/>
<dbReference type="InterPro" id="IPR020846">
    <property type="entry name" value="MFS_dom"/>
</dbReference>
<feature type="domain" description="Major facilitator superfamily (MFS) profile" evidence="8">
    <location>
        <begin position="10"/>
        <end position="458"/>
    </location>
</feature>
<dbReference type="PRINTS" id="PR01036">
    <property type="entry name" value="TCRTETB"/>
</dbReference>
<dbReference type="OrthoDB" id="9816041at2"/>
<evidence type="ECO:0000256" key="5">
    <source>
        <dbReference type="ARBA" id="ARBA00022989"/>
    </source>
</evidence>
<feature type="transmembrane region" description="Helical" evidence="7">
    <location>
        <begin position="12"/>
        <end position="32"/>
    </location>
</feature>
<dbReference type="InterPro" id="IPR036259">
    <property type="entry name" value="MFS_trans_sf"/>
</dbReference>
<feature type="transmembrane region" description="Helical" evidence="7">
    <location>
        <begin position="434"/>
        <end position="453"/>
    </location>
</feature>
<dbReference type="GO" id="GO:0022857">
    <property type="term" value="F:transmembrane transporter activity"/>
    <property type="evidence" value="ECO:0007669"/>
    <property type="project" value="InterPro"/>
</dbReference>
<dbReference type="Proteomes" id="UP000215509">
    <property type="component" value="Unassembled WGS sequence"/>
</dbReference>
<dbReference type="PANTHER" id="PTHR23501:SF191">
    <property type="entry name" value="VACUOLAR BASIC AMINO ACID TRANSPORTER 4"/>
    <property type="match status" value="1"/>
</dbReference>
<feature type="transmembrane region" description="Helical" evidence="7">
    <location>
        <begin position="331"/>
        <end position="349"/>
    </location>
</feature>
<dbReference type="InterPro" id="IPR011701">
    <property type="entry name" value="MFS"/>
</dbReference>
<feature type="transmembrane region" description="Helical" evidence="7">
    <location>
        <begin position="397"/>
        <end position="414"/>
    </location>
</feature>
<evidence type="ECO:0000256" key="7">
    <source>
        <dbReference type="SAM" id="Phobius"/>
    </source>
</evidence>